<comment type="caution">
    <text evidence="1">The sequence shown here is derived from an EMBL/GenBank/DDBJ whole genome shotgun (WGS) entry which is preliminary data.</text>
</comment>
<dbReference type="Proteomes" id="UP001148838">
    <property type="component" value="Unassembled WGS sequence"/>
</dbReference>
<proteinExistence type="predicted"/>
<sequence length="291" mass="32203">MAGLCKGGNEPPGSLKASRIVSLSTVTRRNVLKQDNLKSMLHYCSITMFLGTQSADLANNADVSGGVIELWGRLQQRRALRHSCFLHFVLTLALRQSEFAVRFQADGMKFIVDRGKFSSATPRRHMALSSQHTLARPTAGAAIDDSSSRKLQLANRDNSIHVCDLMTCYDINIHLQHYPPSSHPAKTFSWLEHSIAPSSPVLDAQLSRGIKSSSARLRSRRVLRHSLELRYQGDEQLLPTHAYPHHMPVYQVASGHGAAGCICSREMFATPAAFVGIEQTQIRFQADSVVE</sequence>
<name>A0ABQ8SYZ0_PERAM</name>
<evidence type="ECO:0000313" key="1">
    <source>
        <dbReference type="EMBL" id="KAJ4439208.1"/>
    </source>
</evidence>
<protein>
    <submittedName>
        <fullName evidence="1">Uncharacterized protein</fullName>
    </submittedName>
</protein>
<dbReference type="EMBL" id="JAJSOF020000017">
    <property type="protein sequence ID" value="KAJ4439208.1"/>
    <property type="molecule type" value="Genomic_DNA"/>
</dbReference>
<evidence type="ECO:0000313" key="2">
    <source>
        <dbReference type="Proteomes" id="UP001148838"/>
    </source>
</evidence>
<organism evidence="1 2">
    <name type="scientific">Periplaneta americana</name>
    <name type="common">American cockroach</name>
    <name type="synonym">Blatta americana</name>
    <dbReference type="NCBI Taxonomy" id="6978"/>
    <lineage>
        <taxon>Eukaryota</taxon>
        <taxon>Metazoa</taxon>
        <taxon>Ecdysozoa</taxon>
        <taxon>Arthropoda</taxon>
        <taxon>Hexapoda</taxon>
        <taxon>Insecta</taxon>
        <taxon>Pterygota</taxon>
        <taxon>Neoptera</taxon>
        <taxon>Polyneoptera</taxon>
        <taxon>Dictyoptera</taxon>
        <taxon>Blattodea</taxon>
        <taxon>Blattoidea</taxon>
        <taxon>Blattidae</taxon>
        <taxon>Blattinae</taxon>
        <taxon>Periplaneta</taxon>
    </lineage>
</organism>
<reference evidence="1 2" key="1">
    <citation type="journal article" date="2022" name="Allergy">
        <title>Genome assembly and annotation of Periplaneta americana reveal a comprehensive cockroach allergen profile.</title>
        <authorList>
            <person name="Wang L."/>
            <person name="Xiong Q."/>
            <person name="Saelim N."/>
            <person name="Wang L."/>
            <person name="Nong W."/>
            <person name="Wan A.T."/>
            <person name="Shi M."/>
            <person name="Liu X."/>
            <person name="Cao Q."/>
            <person name="Hui J.H.L."/>
            <person name="Sookrung N."/>
            <person name="Leung T.F."/>
            <person name="Tungtrongchitr A."/>
            <person name="Tsui S.K.W."/>
        </authorList>
    </citation>
    <scope>NUCLEOTIDE SEQUENCE [LARGE SCALE GENOMIC DNA]</scope>
    <source>
        <strain evidence="1">PWHHKU_190912</strain>
    </source>
</reference>
<gene>
    <name evidence="1" type="ORF">ANN_07327</name>
</gene>
<accession>A0ABQ8SYZ0</accession>
<keyword evidence="2" id="KW-1185">Reference proteome</keyword>